<protein>
    <submittedName>
        <fullName evidence="1">Uncharacterized protein</fullName>
    </submittedName>
</protein>
<dbReference type="EMBL" id="JAPWTJ010000063">
    <property type="protein sequence ID" value="KAJ8983750.1"/>
    <property type="molecule type" value="Genomic_DNA"/>
</dbReference>
<gene>
    <name evidence="1" type="ORF">NQ317_017853</name>
</gene>
<dbReference type="Proteomes" id="UP001162164">
    <property type="component" value="Unassembled WGS sequence"/>
</dbReference>
<accession>A0ABQ9K2M0</accession>
<evidence type="ECO:0000313" key="1">
    <source>
        <dbReference type="EMBL" id="KAJ8983750.1"/>
    </source>
</evidence>
<organism evidence="1 2">
    <name type="scientific">Molorchus minor</name>
    <dbReference type="NCBI Taxonomy" id="1323400"/>
    <lineage>
        <taxon>Eukaryota</taxon>
        <taxon>Metazoa</taxon>
        <taxon>Ecdysozoa</taxon>
        <taxon>Arthropoda</taxon>
        <taxon>Hexapoda</taxon>
        <taxon>Insecta</taxon>
        <taxon>Pterygota</taxon>
        <taxon>Neoptera</taxon>
        <taxon>Endopterygota</taxon>
        <taxon>Coleoptera</taxon>
        <taxon>Polyphaga</taxon>
        <taxon>Cucujiformia</taxon>
        <taxon>Chrysomeloidea</taxon>
        <taxon>Cerambycidae</taxon>
        <taxon>Lamiinae</taxon>
        <taxon>Monochamini</taxon>
        <taxon>Molorchus</taxon>
    </lineage>
</organism>
<sequence length="125" mass="14566">MYGINSLFHKQAHSFKEKSKDRNTLLESNRPWATNHRTQNVIEAFHVIPESGPFDSVLLWFNGYCLAGEINLLPVFPPRIPSKLSLKNIFEDGFLWAVPKHRRSLEKRLKRKFGSPEYTLKNINT</sequence>
<proteinExistence type="predicted"/>
<reference evidence="1" key="1">
    <citation type="journal article" date="2023" name="Insect Mol. Biol.">
        <title>Genome sequencing provides insights into the evolution of gene families encoding plant cell wall-degrading enzymes in longhorned beetles.</title>
        <authorList>
            <person name="Shin N.R."/>
            <person name="Okamura Y."/>
            <person name="Kirsch R."/>
            <person name="Pauchet Y."/>
        </authorList>
    </citation>
    <scope>NUCLEOTIDE SEQUENCE</scope>
    <source>
        <strain evidence="1">MMC_N1</strain>
    </source>
</reference>
<evidence type="ECO:0000313" key="2">
    <source>
        <dbReference type="Proteomes" id="UP001162164"/>
    </source>
</evidence>
<name>A0ABQ9K2M0_9CUCU</name>
<comment type="caution">
    <text evidence="1">The sequence shown here is derived from an EMBL/GenBank/DDBJ whole genome shotgun (WGS) entry which is preliminary data.</text>
</comment>
<keyword evidence="2" id="KW-1185">Reference proteome</keyword>